<evidence type="ECO:0000313" key="2">
    <source>
        <dbReference type="EMBL" id="TNG92741.1"/>
    </source>
</evidence>
<accession>A0A4R3YCP0</accession>
<reference evidence="2 4" key="2">
    <citation type="submission" date="2019-05" db="EMBL/GenBank/DDBJ databases">
        <title>Pasteurellaceae isolates from reptiles.</title>
        <authorList>
            <person name="Bojesen A.M."/>
            <person name="Lund E."/>
        </authorList>
    </citation>
    <scope>NUCLEOTIDE SEQUENCE [LARGE SCALE GENOMIC DNA]</scope>
    <source>
        <strain evidence="2 4">ELNT2x</strain>
    </source>
</reference>
<dbReference type="EMBL" id="VDGV01000023">
    <property type="protein sequence ID" value="TNG92741.1"/>
    <property type="molecule type" value="Genomic_DNA"/>
</dbReference>
<dbReference type="SUPFAM" id="SSF56784">
    <property type="entry name" value="HAD-like"/>
    <property type="match status" value="1"/>
</dbReference>
<comment type="caution">
    <text evidence="1">The sequence shown here is derived from an EMBL/GenBank/DDBJ whole genome shotgun (WGS) entry which is preliminary data.</text>
</comment>
<dbReference type="Proteomes" id="UP000305526">
    <property type="component" value="Unassembled WGS sequence"/>
</dbReference>
<dbReference type="RefSeq" id="WP_132964427.1">
    <property type="nucleotide sequence ID" value="NZ_LEKL01000014.1"/>
</dbReference>
<keyword evidence="1" id="KW-0378">Hydrolase</keyword>
<gene>
    <name evidence="1" type="ORF">EDC16_101167</name>
    <name evidence="2" type="ORF">FHQ21_03640</name>
</gene>
<dbReference type="PRINTS" id="PR00413">
    <property type="entry name" value="HADHALOGNASE"/>
</dbReference>
<dbReference type="Pfam" id="PF00702">
    <property type="entry name" value="Hydrolase"/>
    <property type="match status" value="1"/>
</dbReference>
<reference evidence="1 3" key="1">
    <citation type="submission" date="2019-03" db="EMBL/GenBank/DDBJ databases">
        <title>Genomic Encyclopedia of Type Strains, Phase IV (KMG-IV): sequencing the most valuable type-strain genomes for metagenomic binning, comparative biology and taxonomic classification.</title>
        <authorList>
            <person name="Goeker M."/>
        </authorList>
    </citation>
    <scope>NUCLEOTIDE SEQUENCE [LARGE SCALE GENOMIC DNA]</scope>
    <source>
        <strain evidence="1 3">DSM 28140</strain>
    </source>
</reference>
<dbReference type="GO" id="GO:0016787">
    <property type="term" value="F:hydrolase activity"/>
    <property type="evidence" value="ECO:0007669"/>
    <property type="project" value="UniProtKB-KW"/>
</dbReference>
<dbReference type="SFLD" id="SFLDG01129">
    <property type="entry name" value="C1.5:_HAD__Beta-PGM__Phosphata"/>
    <property type="match status" value="1"/>
</dbReference>
<dbReference type="NCBIfam" id="TIGR01509">
    <property type="entry name" value="HAD-SF-IA-v3"/>
    <property type="match status" value="1"/>
</dbReference>
<sequence length="203" mass="23731">MPNNMRKTVIFDLGNVLINWAPDEILQRFTADPVEREQYRQVFFSQTWLALDAGLIEYDNALKLFSLLLEKPLSEMERFMQTVRESLDPLPLALALLHDLARRKVDLICISNMPLHADAYLRKRYDYWPLFRGIVISAQVQLLKPHLDIFHYAIEQYQLAPDRSLFIDDSKANIDAAQKCGIQGVWYQNDQAGIEQVYRFLNQ</sequence>
<dbReference type="InterPro" id="IPR006439">
    <property type="entry name" value="HAD-SF_hydro_IA"/>
</dbReference>
<organism evidence="1 3">
    <name type="scientific">Testudinibacter aquarius</name>
    <dbReference type="NCBI Taxonomy" id="1524974"/>
    <lineage>
        <taxon>Bacteria</taxon>
        <taxon>Pseudomonadati</taxon>
        <taxon>Pseudomonadota</taxon>
        <taxon>Gammaproteobacteria</taxon>
        <taxon>Pasteurellales</taxon>
        <taxon>Pasteurellaceae</taxon>
        <taxon>Testudinibacter</taxon>
    </lineage>
</organism>
<protein>
    <submittedName>
        <fullName evidence="2">HAD family phosphatase</fullName>
    </submittedName>
    <submittedName>
        <fullName evidence="1">Putative hydrolase of the HAD superfamily</fullName>
    </submittedName>
</protein>
<evidence type="ECO:0000313" key="4">
    <source>
        <dbReference type="Proteomes" id="UP000305526"/>
    </source>
</evidence>
<evidence type="ECO:0000313" key="1">
    <source>
        <dbReference type="EMBL" id="TCV89857.1"/>
    </source>
</evidence>
<dbReference type="InterPro" id="IPR036412">
    <property type="entry name" value="HAD-like_sf"/>
</dbReference>
<dbReference type="Gene3D" id="1.10.150.240">
    <property type="entry name" value="Putative phosphatase, domain 2"/>
    <property type="match status" value="1"/>
</dbReference>
<proteinExistence type="predicted"/>
<evidence type="ECO:0000313" key="3">
    <source>
        <dbReference type="Proteomes" id="UP000294619"/>
    </source>
</evidence>
<dbReference type="PANTHER" id="PTHR43611:SF3">
    <property type="entry name" value="FLAVIN MONONUCLEOTIDE HYDROLASE 1, CHLOROPLATIC"/>
    <property type="match status" value="1"/>
</dbReference>
<dbReference type="Proteomes" id="UP000294619">
    <property type="component" value="Unassembled WGS sequence"/>
</dbReference>
<dbReference type="CDD" id="cd02603">
    <property type="entry name" value="HAD_sEH-N_like"/>
    <property type="match status" value="1"/>
</dbReference>
<dbReference type="InterPro" id="IPR023198">
    <property type="entry name" value="PGP-like_dom2"/>
</dbReference>
<dbReference type="InterPro" id="IPR023214">
    <property type="entry name" value="HAD_sf"/>
</dbReference>
<dbReference type="AlphaFoldDB" id="A0A4R3YCP0"/>
<keyword evidence="4" id="KW-1185">Reference proteome</keyword>
<dbReference type="Gene3D" id="3.40.50.1000">
    <property type="entry name" value="HAD superfamily/HAD-like"/>
    <property type="match status" value="1"/>
</dbReference>
<dbReference type="PANTHER" id="PTHR43611">
    <property type="entry name" value="ALPHA-D-GLUCOSE 1-PHOSPHATE PHOSPHATASE"/>
    <property type="match status" value="1"/>
</dbReference>
<dbReference type="SFLD" id="SFLDS00003">
    <property type="entry name" value="Haloacid_Dehalogenase"/>
    <property type="match status" value="1"/>
</dbReference>
<name>A0A4R3YCP0_9PAST</name>
<dbReference type="EMBL" id="SMCP01000001">
    <property type="protein sequence ID" value="TCV89857.1"/>
    <property type="molecule type" value="Genomic_DNA"/>
</dbReference>